<name>A0A6M3J349_9ZZZZ</name>
<protein>
    <submittedName>
        <fullName evidence="1">Uncharacterized protein</fullName>
    </submittedName>
</protein>
<reference evidence="1" key="1">
    <citation type="submission" date="2020-03" db="EMBL/GenBank/DDBJ databases">
        <title>The deep terrestrial virosphere.</title>
        <authorList>
            <person name="Holmfeldt K."/>
            <person name="Nilsson E."/>
            <person name="Simone D."/>
            <person name="Lopez-Fernandez M."/>
            <person name="Wu X."/>
            <person name="de Brujin I."/>
            <person name="Lundin D."/>
            <person name="Andersson A."/>
            <person name="Bertilsson S."/>
            <person name="Dopson M."/>
        </authorList>
    </citation>
    <scope>NUCLEOTIDE SEQUENCE</scope>
    <source>
        <strain evidence="1">MM415B00498</strain>
    </source>
</reference>
<gene>
    <name evidence="1" type="ORF">MM415B00498_0004</name>
</gene>
<accession>A0A6M3J349</accession>
<proteinExistence type="predicted"/>
<evidence type="ECO:0000313" key="1">
    <source>
        <dbReference type="EMBL" id="QJA64389.1"/>
    </source>
</evidence>
<organism evidence="1">
    <name type="scientific">viral metagenome</name>
    <dbReference type="NCBI Taxonomy" id="1070528"/>
    <lineage>
        <taxon>unclassified sequences</taxon>
        <taxon>metagenomes</taxon>
        <taxon>organismal metagenomes</taxon>
    </lineage>
</organism>
<sequence>MVYNPKNIKEGDTVSNLIFETIIIKDNSGCNKELSINDSGIIETYVPESESIEESSLTTIELWAENGVKTKRDYKYVRSKIAALAFAKIGYNLKLWDTMSAGDKSTAMTNWTNNLTLKEKQICARRFVVPAELQITVYNQDEIDNYGVKYHINSKKSREQRFDRALIIVFNRFAKLDAKAIAQDLRQITKGTNFDLDDYKNLNSAVKVKALKEAYINEGIESFDEDGFDAIFDYIQSSENTAFANDGLSETGFIPHTGTMQEAIILLLSILQDGNYYL</sequence>
<dbReference type="AlphaFoldDB" id="A0A6M3J349"/>
<dbReference type="EMBL" id="MT141519">
    <property type="protein sequence ID" value="QJA64389.1"/>
    <property type="molecule type" value="Genomic_DNA"/>
</dbReference>